<feature type="region of interest" description="Disordered" evidence="1">
    <location>
        <begin position="16"/>
        <end position="75"/>
    </location>
</feature>
<evidence type="ECO:0000313" key="2">
    <source>
        <dbReference type="EMBL" id="CAE8735125.1"/>
    </source>
</evidence>
<accession>A0A813LX52</accession>
<organism evidence="2 3">
    <name type="scientific">Polarella glacialis</name>
    <name type="common">Dinoflagellate</name>
    <dbReference type="NCBI Taxonomy" id="89957"/>
    <lineage>
        <taxon>Eukaryota</taxon>
        <taxon>Sar</taxon>
        <taxon>Alveolata</taxon>
        <taxon>Dinophyceae</taxon>
        <taxon>Suessiales</taxon>
        <taxon>Suessiaceae</taxon>
        <taxon>Polarella</taxon>
    </lineage>
</organism>
<dbReference type="EMBL" id="CAJNNW010036516">
    <property type="protein sequence ID" value="CAE8735125.1"/>
    <property type="molecule type" value="Genomic_DNA"/>
</dbReference>
<dbReference type="AlphaFoldDB" id="A0A813LX52"/>
<comment type="caution">
    <text evidence="2">The sequence shown here is derived from an EMBL/GenBank/DDBJ whole genome shotgun (WGS) entry which is preliminary data.</text>
</comment>
<feature type="compositionally biased region" description="Basic and acidic residues" evidence="1">
    <location>
        <begin position="42"/>
        <end position="56"/>
    </location>
</feature>
<gene>
    <name evidence="2" type="ORF">PGLA2088_LOCUS47670</name>
</gene>
<sequence>MMTDHWCGARGRRSLEISGTAGHTPGSEAERAGRNRRLALRTTERTAAKSGHDNENLQHVAVAAPPTPNATVVGRLGGHRDRHHLWRPVTVTVNSNFMASAKGYQQTTIAKQTVHC</sequence>
<proteinExistence type="predicted"/>
<feature type="compositionally biased region" description="Low complexity" evidence="1">
    <location>
        <begin position="60"/>
        <end position="73"/>
    </location>
</feature>
<reference evidence="2" key="1">
    <citation type="submission" date="2021-02" db="EMBL/GenBank/DDBJ databases">
        <authorList>
            <person name="Dougan E. K."/>
            <person name="Rhodes N."/>
            <person name="Thang M."/>
            <person name="Chan C."/>
        </authorList>
    </citation>
    <scope>NUCLEOTIDE SEQUENCE</scope>
</reference>
<protein>
    <submittedName>
        <fullName evidence="2">Uncharacterized protein</fullName>
    </submittedName>
</protein>
<name>A0A813LX52_POLGL</name>
<dbReference type="Proteomes" id="UP000626109">
    <property type="component" value="Unassembled WGS sequence"/>
</dbReference>
<evidence type="ECO:0000256" key="1">
    <source>
        <dbReference type="SAM" id="MobiDB-lite"/>
    </source>
</evidence>
<evidence type="ECO:0000313" key="3">
    <source>
        <dbReference type="Proteomes" id="UP000626109"/>
    </source>
</evidence>